<dbReference type="Pfam" id="PF00111">
    <property type="entry name" value="Fer2"/>
    <property type="match status" value="1"/>
</dbReference>
<dbReference type="Gene3D" id="3.10.20.30">
    <property type="match status" value="1"/>
</dbReference>
<dbReference type="PANTHER" id="PTHR42895">
    <property type="entry name" value="IRON-SULFUR CLUSTER-BINDING PROTEIN-RELATED"/>
    <property type="match status" value="1"/>
</dbReference>
<dbReference type="Pfam" id="PF17651">
    <property type="entry name" value="Raco_middle"/>
    <property type="match status" value="1"/>
</dbReference>
<evidence type="ECO:0000313" key="2">
    <source>
        <dbReference type="EMBL" id="VAV92982.1"/>
    </source>
</evidence>
<dbReference type="CDD" id="cd00207">
    <property type="entry name" value="fer2"/>
    <property type="match status" value="1"/>
</dbReference>
<dbReference type="AlphaFoldDB" id="A0A3B0RMR3"/>
<gene>
    <name evidence="2" type="ORF">MNBD_ALPHA01-1923</name>
</gene>
<dbReference type="Gene3D" id="3.30.420.480">
    <property type="entry name" value="Domain of unknown function (DUF4445)"/>
    <property type="match status" value="1"/>
</dbReference>
<dbReference type="EMBL" id="UOEJ01000038">
    <property type="protein sequence ID" value="VAV92982.1"/>
    <property type="molecule type" value="Genomic_DNA"/>
</dbReference>
<dbReference type="SUPFAM" id="SSF53067">
    <property type="entry name" value="Actin-like ATPase domain"/>
    <property type="match status" value="1"/>
</dbReference>
<name>A0A3B0RMR3_9ZZZZ</name>
<dbReference type="InterPro" id="IPR041414">
    <property type="entry name" value="Raco-like_middle"/>
</dbReference>
<dbReference type="InterPro" id="IPR001041">
    <property type="entry name" value="2Fe-2S_ferredoxin-type"/>
</dbReference>
<dbReference type="InterPro" id="IPR040506">
    <property type="entry name" value="RACo_linker"/>
</dbReference>
<sequence length="611" mass="65278">MSSSQKSGEILISFEGHDKDIAHRSEENLLDSAHRAGIAITSVCGGRGICKSCVIRYDSNAPPPSAQDRNFFSKAKLAKGWRRACQTIPSAQSHIHIPKRAQARASRMFTAGDDIWLSPEPVVMAVKVTLQKKAPQDNSRDAQRLVDAVRRHKPESCRMIDPDVLSAVPSLLRQQDWSGQVIVRAAEIIALLPVKCHMLGLAIDLGTSNLAILLVDLSTGNTLAAKGIENPQGKYGADVVSRISQARGKPDILREMQQTITAAINRAATELCAERGLDKSSIVDVVVAGNTAMHHIFLGLSVDGMAVAPFTAIIRQMPDVKARDLGLDMAPGAYVHTTDNIAGFVGGDHTAMLLGIRADLERRTVIALDIGTNSEISLIHQGRISSLSSPSGPALEGGNITCGMRAADGAIEEIRLTGGRVELKVIGNKIPVGLCGSAVLDAAAEFYRAGAINFRGQIDSSSPFAELREGGAILRLSRHHPDIIFTQQDIRNIQLAKGAIRAGIDLLLDQAGLVADDLDRVIISGAFGSYIRLESAVAIGMLPDLPMGRFEQVGNAAAIGAKLALVSGTLREKAGSMAAAARHREQAGSKDFMGRFMAQMHFPQRDVNHGK</sequence>
<dbReference type="Pfam" id="PF14574">
    <property type="entry name" value="RACo_C_ter"/>
    <property type="match status" value="1"/>
</dbReference>
<organism evidence="2">
    <name type="scientific">hydrothermal vent metagenome</name>
    <dbReference type="NCBI Taxonomy" id="652676"/>
    <lineage>
        <taxon>unclassified sequences</taxon>
        <taxon>metagenomes</taxon>
        <taxon>ecological metagenomes</taxon>
    </lineage>
</organism>
<dbReference type="InterPro" id="IPR036010">
    <property type="entry name" value="2Fe-2S_ferredoxin-like_sf"/>
</dbReference>
<dbReference type="InterPro" id="IPR042259">
    <property type="entry name" value="Raco-like_middle_sf"/>
</dbReference>
<dbReference type="InterPro" id="IPR052911">
    <property type="entry name" value="Corrinoid_activation_enz"/>
</dbReference>
<dbReference type="PROSITE" id="PS51085">
    <property type="entry name" value="2FE2S_FER_2"/>
    <property type="match status" value="1"/>
</dbReference>
<protein>
    <recommendedName>
        <fullName evidence="1">2Fe-2S ferredoxin-type domain-containing protein</fullName>
    </recommendedName>
</protein>
<dbReference type="InterPro" id="IPR012675">
    <property type="entry name" value="Beta-grasp_dom_sf"/>
</dbReference>
<reference evidence="2" key="1">
    <citation type="submission" date="2018-06" db="EMBL/GenBank/DDBJ databases">
        <authorList>
            <person name="Zhirakovskaya E."/>
        </authorList>
    </citation>
    <scope>NUCLEOTIDE SEQUENCE</scope>
</reference>
<evidence type="ECO:0000259" key="1">
    <source>
        <dbReference type="PROSITE" id="PS51085"/>
    </source>
</evidence>
<dbReference type="PANTHER" id="PTHR42895:SF2">
    <property type="entry name" value="IRON-SULFUR CLUSTER PROTEIN"/>
    <property type="match status" value="1"/>
</dbReference>
<feature type="domain" description="2Fe-2S ferredoxin-type" evidence="1">
    <location>
        <begin position="8"/>
        <end position="101"/>
    </location>
</feature>
<dbReference type="GO" id="GO:0051536">
    <property type="term" value="F:iron-sulfur cluster binding"/>
    <property type="evidence" value="ECO:0007669"/>
    <property type="project" value="InterPro"/>
</dbReference>
<proteinExistence type="predicted"/>
<dbReference type="InterPro" id="IPR027980">
    <property type="entry name" value="RACo_C"/>
</dbReference>
<dbReference type="Gene3D" id="3.10.20.880">
    <property type="match status" value="1"/>
</dbReference>
<accession>A0A3B0RMR3</accession>
<dbReference type="Pfam" id="PF17650">
    <property type="entry name" value="RACo_linker"/>
    <property type="match status" value="1"/>
</dbReference>
<dbReference type="SUPFAM" id="SSF54292">
    <property type="entry name" value="2Fe-2S ferredoxin-like"/>
    <property type="match status" value="1"/>
</dbReference>
<dbReference type="InterPro" id="IPR043129">
    <property type="entry name" value="ATPase_NBD"/>
</dbReference>